<reference evidence="2 3" key="1">
    <citation type="submission" date="2020-06" db="EMBL/GenBank/DDBJ databases">
        <authorList>
            <person name="Li R."/>
            <person name="Bekaert M."/>
        </authorList>
    </citation>
    <scope>NUCLEOTIDE SEQUENCE [LARGE SCALE GENOMIC DNA]</scope>
    <source>
        <strain evidence="3">wild</strain>
    </source>
</reference>
<dbReference type="Proteomes" id="UP000507470">
    <property type="component" value="Unassembled WGS sequence"/>
</dbReference>
<protein>
    <recommendedName>
        <fullName evidence="1">Mutator-like transposase domain-containing protein</fullName>
    </recommendedName>
</protein>
<gene>
    <name evidence="2" type="ORF">MCOR_55970</name>
</gene>
<proteinExistence type="predicted"/>
<name>A0A6J8ETX7_MYTCO</name>
<dbReference type="Pfam" id="PF20700">
    <property type="entry name" value="Mutator"/>
    <property type="match status" value="2"/>
</dbReference>
<dbReference type="EMBL" id="CACVKT020009956">
    <property type="protein sequence ID" value="CAC5424018.1"/>
    <property type="molecule type" value="Genomic_DNA"/>
</dbReference>
<feature type="domain" description="Mutator-like transposase" evidence="1">
    <location>
        <begin position="202"/>
        <end position="314"/>
    </location>
</feature>
<dbReference type="OrthoDB" id="6122456at2759"/>
<keyword evidence="3" id="KW-1185">Reference proteome</keyword>
<organism evidence="2 3">
    <name type="scientific">Mytilus coruscus</name>
    <name type="common">Sea mussel</name>
    <dbReference type="NCBI Taxonomy" id="42192"/>
    <lineage>
        <taxon>Eukaryota</taxon>
        <taxon>Metazoa</taxon>
        <taxon>Spiralia</taxon>
        <taxon>Lophotrochozoa</taxon>
        <taxon>Mollusca</taxon>
        <taxon>Bivalvia</taxon>
        <taxon>Autobranchia</taxon>
        <taxon>Pteriomorphia</taxon>
        <taxon>Mytilida</taxon>
        <taxon>Mytiloidea</taxon>
        <taxon>Mytilidae</taxon>
        <taxon>Mytilinae</taxon>
        <taxon>Mytilus</taxon>
    </lineage>
</organism>
<evidence type="ECO:0000313" key="3">
    <source>
        <dbReference type="Proteomes" id="UP000507470"/>
    </source>
</evidence>
<feature type="domain" description="Mutator-like transposase" evidence="1">
    <location>
        <begin position="320"/>
        <end position="456"/>
    </location>
</feature>
<accession>A0A6J8ETX7</accession>
<evidence type="ECO:0000313" key="2">
    <source>
        <dbReference type="EMBL" id="CAC5424018.1"/>
    </source>
</evidence>
<sequence length="659" mass="74424">MLAKTAKSANSQKVEALNRSIRSTVPVNVTYARNFTGRVHTACHKVNHGTGNSIVILCEAAGSPIQPGTKVAKSLKKLEDHSDQMRNCKYSENSINHRNARKHALYDIHARHQEEKDYTKNKLYRGLKLENVKIPVFPVVKFERLSKDDFDLVTKPVNIKHSAEIPMHSTSGRLLRPKQAAKTEVEKCAENENKTGSEKYTNRTVTISKNTEMWNEVFREHQNVSPHCNGILEWDLSMEEKWGSAWRECAKCTKCTYRSKMFNLYEEVASIKRGRRAAKINLGLQVGLHHTPISTASYRKICMASNIPPPSVSATQCAYTVAENETYKHSIINTLPKSKLCSKRKHTVSTNVGEHAGPCTANINMQDSIGNEERWARECFEELKEDGLEVNEVTTDPDSSAYRAAECLFQEGLTTTTPIHFLDTRHVASNHRKFVNNLSTVCDIMPARLKVQRTRLQSLFASDMAARYAIVGCYCGDHTDCSLYSFVCSISRKSQSWIDKSAYLKRHNFEIELNENSENILRQCVNYRLGPGMLAKTAKSANSQKVEALNRSIRSTVPVNVTYARNFTGRVHTACHKVNHGTGNSIVILCEAAGSPIQPGTKVAKSLKKLEDHSDQMRNCKYSENSINHRNARKHALYDIHARHQEEKDYTKNKLFTGH</sequence>
<evidence type="ECO:0000259" key="1">
    <source>
        <dbReference type="Pfam" id="PF20700"/>
    </source>
</evidence>
<dbReference type="InterPro" id="IPR049012">
    <property type="entry name" value="Mutator_transp_dom"/>
</dbReference>
<dbReference type="AlphaFoldDB" id="A0A6J8ETX7"/>